<evidence type="ECO:0000256" key="10">
    <source>
        <dbReference type="ARBA" id="ARBA00023319"/>
    </source>
</evidence>
<evidence type="ECO:0000256" key="13">
    <source>
        <dbReference type="SAM" id="SignalP"/>
    </source>
</evidence>
<evidence type="ECO:0000259" key="14">
    <source>
        <dbReference type="PROSITE" id="PS50835"/>
    </source>
</evidence>
<dbReference type="EMBL" id="JAERUA010000004">
    <property type="protein sequence ID" value="KAI1900465.1"/>
    <property type="molecule type" value="Genomic_DNA"/>
</dbReference>
<evidence type="ECO:0000313" key="15">
    <source>
        <dbReference type="EMBL" id="KAI1900465.1"/>
    </source>
</evidence>
<feature type="transmembrane region" description="Helical" evidence="12">
    <location>
        <begin position="171"/>
        <end position="194"/>
    </location>
</feature>
<dbReference type="InterPro" id="IPR003599">
    <property type="entry name" value="Ig_sub"/>
</dbReference>
<dbReference type="Pfam" id="PF07686">
    <property type="entry name" value="V-set"/>
    <property type="match status" value="1"/>
</dbReference>
<evidence type="ECO:0000256" key="11">
    <source>
        <dbReference type="SAM" id="MobiDB-lite"/>
    </source>
</evidence>
<dbReference type="AlphaFoldDB" id="A0A8T3E1M4"/>
<evidence type="ECO:0000256" key="7">
    <source>
        <dbReference type="ARBA" id="ARBA00023136"/>
    </source>
</evidence>
<keyword evidence="3 13" id="KW-0732">Signal</keyword>
<keyword evidence="9" id="KW-0325">Glycoprotein</keyword>
<dbReference type="OrthoDB" id="9394844at2759"/>
<dbReference type="SUPFAM" id="SSF48726">
    <property type="entry name" value="Immunoglobulin"/>
    <property type="match status" value="1"/>
</dbReference>
<keyword evidence="7 12" id="KW-0472">Membrane</keyword>
<dbReference type="GO" id="GO:0042288">
    <property type="term" value="F:MHC class I protein binding"/>
    <property type="evidence" value="ECO:0007669"/>
    <property type="project" value="InterPro"/>
</dbReference>
<feature type="domain" description="Ig-like" evidence="14">
    <location>
        <begin position="14"/>
        <end position="125"/>
    </location>
</feature>
<evidence type="ECO:0000256" key="3">
    <source>
        <dbReference type="ARBA" id="ARBA00022729"/>
    </source>
</evidence>
<dbReference type="SMART" id="SM00409">
    <property type="entry name" value="IG"/>
    <property type="match status" value="1"/>
</dbReference>
<keyword evidence="6" id="KW-1064">Adaptive immunity</keyword>
<dbReference type="PROSITE" id="PS50835">
    <property type="entry name" value="IG_LIKE"/>
    <property type="match status" value="1"/>
</dbReference>
<accession>A0A8T3E1M4</accession>
<protein>
    <recommendedName>
        <fullName evidence="14">Ig-like domain-containing protein</fullName>
    </recommendedName>
</protein>
<proteinExistence type="predicted"/>
<feature type="signal peptide" evidence="13">
    <location>
        <begin position="1"/>
        <end position="23"/>
    </location>
</feature>
<keyword evidence="5 12" id="KW-1133">Transmembrane helix</keyword>
<evidence type="ECO:0000256" key="9">
    <source>
        <dbReference type="ARBA" id="ARBA00023180"/>
    </source>
</evidence>
<dbReference type="GO" id="GO:0009986">
    <property type="term" value="C:cell surface"/>
    <property type="evidence" value="ECO:0007669"/>
    <property type="project" value="TreeGrafter"/>
</dbReference>
<feature type="compositionally biased region" description="Pro residues" evidence="11">
    <location>
        <begin position="139"/>
        <end position="151"/>
    </location>
</feature>
<keyword evidence="8" id="KW-1015">Disulfide bond</keyword>
<dbReference type="PANTHER" id="PTHR11292">
    <property type="entry name" value="T-CELL SURFACE GLYCOPROTEIN CD8 BETA CHAIN"/>
    <property type="match status" value="1"/>
</dbReference>
<dbReference type="PANTHER" id="PTHR11292:SF7">
    <property type="entry name" value="T-CELL SURFACE GLYCOPROTEIN CD8 BETA CHAIN-RELATED"/>
    <property type="match status" value="1"/>
</dbReference>
<dbReference type="Proteomes" id="UP000829720">
    <property type="component" value="Unassembled WGS sequence"/>
</dbReference>
<comment type="subcellular location">
    <subcellularLocation>
        <location evidence="1">Membrane</location>
        <topology evidence="1">Single-pass type I membrane protein</topology>
    </subcellularLocation>
</comment>
<dbReference type="GO" id="GO:0015026">
    <property type="term" value="F:coreceptor activity"/>
    <property type="evidence" value="ECO:0007669"/>
    <property type="project" value="InterPro"/>
</dbReference>
<comment type="caution">
    <text evidence="15">The sequence shown here is derived from an EMBL/GenBank/DDBJ whole genome shotgun (WGS) entry which is preliminary data.</text>
</comment>
<evidence type="ECO:0000256" key="2">
    <source>
        <dbReference type="ARBA" id="ARBA00022692"/>
    </source>
</evidence>
<evidence type="ECO:0000256" key="6">
    <source>
        <dbReference type="ARBA" id="ARBA00023130"/>
    </source>
</evidence>
<dbReference type="InterPro" id="IPR013783">
    <property type="entry name" value="Ig-like_fold"/>
</dbReference>
<keyword evidence="16" id="KW-1185">Reference proteome</keyword>
<evidence type="ECO:0000256" key="12">
    <source>
        <dbReference type="SAM" id="Phobius"/>
    </source>
</evidence>
<feature type="region of interest" description="Disordered" evidence="11">
    <location>
        <begin position="124"/>
        <end position="153"/>
    </location>
</feature>
<dbReference type="InterPro" id="IPR007110">
    <property type="entry name" value="Ig-like_dom"/>
</dbReference>
<keyword evidence="2 12" id="KW-0812">Transmembrane</keyword>
<dbReference type="GO" id="GO:0050776">
    <property type="term" value="P:regulation of immune response"/>
    <property type="evidence" value="ECO:0007669"/>
    <property type="project" value="InterPro"/>
</dbReference>
<feature type="chain" id="PRO_5035941270" description="Ig-like domain-containing protein" evidence="13">
    <location>
        <begin position="24"/>
        <end position="210"/>
    </location>
</feature>
<gene>
    <name evidence="15" type="ORF">AGOR_G00050220</name>
</gene>
<dbReference type="CDD" id="cd00099">
    <property type="entry name" value="IgV"/>
    <property type="match status" value="1"/>
</dbReference>
<keyword evidence="10" id="KW-0393">Immunoglobulin domain</keyword>
<dbReference type="GO" id="GO:0002250">
    <property type="term" value="P:adaptive immune response"/>
    <property type="evidence" value="ECO:0007669"/>
    <property type="project" value="UniProtKB-KW"/>
</dbReference>
<keyword evidence="4" id="KW-0391">Immunity</keyword>
<evidence type="ECO:0000256" key="5">
    <source>
        <dbReference type="ARBA" id="ARBA00022989"/>
    </source>
</evidence>
<evidence type="ECO:0000256" key="4">
    <source>
        <dbReference type="ARBA" id="ARBA00022859"/>
    </source>
</evidence>
<evidence type="ECO:0000256" key="8">
    <source>
        <dbReference type="ARBA" id="ARBA00023157"/>
    </source>
</evidence>
<evidence type="ECO:0000313" key="16">
    <source>
        <dbReference type="Proteomes" id="UP000829720"/>
    </source>
</evidence>
<dbReference type="GO" id="GO:0016020">
    <property type="term" value="C:membrane"/>
    <property type="evidence" value="ECO:0007669"/>
    <property type="project" value="UniProtKB-SubCell"/>
</dbReference>
<sequence length="210" mass="23573">MTQRTQVWLICACTAVTVQFVLALTSQYPKENDNESITCECTEKNCQAVFWYWHSLDSPGKFQFLLYHNNADKVVYSPSTSSDKYKGSKKEGTRTIYSLKISHVQKEDAGRYFCQVQYPNNRNLPGGTGVELRPGETPATPPPTPPPPKTNPPCRCRKKVIKKPITGCGHLVLWPLVGLLAGLAVVLIATLFYFSRLPKKCHHRFAKAKS</sequence>
<organism evidence="15 16">
    <name type="scientific">Albula goreensis</name>
    <dbReference type="NCBI Taxonomy" id="1534307"/>
    <lineage>
        <taxon>Eukaryota</taxon>
        <taxon>Metazoa</taxon>
        <taxon>Chordata</taxon>
        <taxon>Craniata</taxon>
        <taxon>Vertebrata</taxon>
        <taxon>Euteleostomi</taxon>
        <taxon>Actinopterygii</taxon>
        <taxon>Neopterygii</taxon>
        <taxon>Teleostei</taxon>
        <taxon>Albuliformes</taxon>
        <taxon>Albulidae</taxon>
        <taxon>Albula</taxon>
    </lineage>
</organism>
<name>A0A8T3E1M4_9TELE</name>
<dbReference type="InterPro" id="IPR013106">
    <property type="entry name" value="Ig_V-set"/>
</dbReference>
<dbReference type="InterPro" id="IPR036179">
    <property type="entry name" value="Ig-like_dom_sf"/>
</dbReference>
<evidence type="ECO:0000256" key="1">
    <source>
        <dbReference type="ARBA" id="ARBA00004479"/>
    </source>
</evidence>
<dbReference type="Gene3D" id="2.60.40.10">
    <property type="entry name" value="Immunoglobulins"/>
    <property type="match status" value="1"/>
</dbReference>
<dbReference type="InterPro" id="IPR042414">
    <property type="entry name" value="CD8B"/>
</dbReference>
<reference evidence="15" key="1">
    <citation type="submission" date="2021-01" db="EMBL/GenBank/DDBJ databases">
        <authorList>
            <person name="Zahm M."/>
            <person name="Roques C."/>
            <person name="Cabau C."/>
            <person name="Klopp C."/>
            <person name="Donnadieu C."/>
            <person name="Jouanno E."/>
            <person name="Lampietro C."/>
            <person name="Louis A."/>
            <person name="Herpin A."/>
            <person name="Echchiki A."/>
            <person name="Berthelot C."/>
            <person name="Parey E."/>
            <person name="Roest-Crollius H."/>
            <person name="Braasch I."/>
            <person name="Postlethwait J."/>
            <person name="Bobe J."/>
            <person name="Montfort J."/>
            <person name="Bouchez O."/>
            <person name="Begum T."/>
            <person name="Mejri S."/>
            <person name="Adams A."/>
            <person name="Chen W.-J."/>
            <person name="Guiguen Y."/>
        </authorList>
    </citation>
    <scope>NUCLEOTIDE SEQUENCE</scope>
    <source>
        <tissue evidence="15">Blood</tissue>
    </source>
</reference>